<dbReference type="GO" id="GO:0000981">
    <property type="term" value="F:DNA-binding transcription factor activity, RNA polymerase II-specific"/>
    <property type="evidence" value="ECO:0007669"/>
    <property type="project" value="TreeGrafter"/>
</dbReference>
<dbReference type="SMART" id="SM00355">
    <property type="entry name" value="ZnF_C2H2"/>
    <property type="match status" value="3"/>
</dbReference>
<reference evidence="12" key="3">
    <citation type="submission" date="2021-06" db="EMBL/GenBank/DDBJ databases">
        <title>Chromosome-level genome assembly for S. haematobium.</title>
        <authorList>
            <person name="Stroehlein A.J."/>
        </authorList>
    </citation>
    <scope>NUCLEOTIDE SEQUENCE</scope>
</reference>
<keyword evidence="4 9" id="KW-0863">Zinc-finger</keyword>
<dbReference type="RefSeq" id="XP_051073254.1">
    <property type="nucleotide sequence ID" value="XM_051211349.1"/>
</dbReference>
<evidence type="ECO:0000256" key="5">
    <source>
        <dbReference type="ARBA" id="ARBA00022833"/>
    </source>
</evidence>
<comment type="subcellular location">
    <subcellularLocation>
        <location evidence="1">Nucleus</location>
    </subcellularLocation>
</comment>
<comment type="caution">
    <text evidence="12">The sequence shown here is derived from an EMBL/GenBank/DDBJ whole genome shotgun (WGS) entry which is preliminary data.</text>
</comment>
<keyword evidence="8" id="KW-0539">Nucleus</keyword>
<dbReference type="FunFam" id="3.30.160.60:FF:000303">
    <property type="entry name" value="Zinc finger protein 41"/>
    <property type="match status" value="1"/>
</dbReference>
<feature type="region of interest" description="Disordered" evidence="10">
    <location>
        <begin position="262"/>
        <end position="289"/>
    </location>
</feature>
<dbReference type="PROSITE" id="PS50157">
    <property type="entry name" value="ZINC_FINGER_C2H2_2"/>
    <property type="match status" value="3"/>
</dbReference>
<dbReference type="GO" id="GO:0000978">
    <property type="term" value="F:RNA polymerase II cis-regulatory region sequence-specific DNA binding"/>
    <property type="evidence" value="ECO:0007669"/>
    <property type="project" value="TreeGrafter"/>
</dbReference>
<feature type="compositionally biased region" description="Polar residues" evidence="10">
    <location>
        <begin position="280"/>
        <end position="289"/>
    </location>
</feature>
<feature type="compositionally biased region" description="Low complexity" evidence="10">
    <location>
        <begin position="41"/>
        <end position="50"/>
    </location>
</feature>
<evidence type="ECO:0000256" key="8">
    <source>
        <dbReference type="ARBA" id="ARBA00023242"/>
    </source>
</evidence>
<accession>A0A922LUW8</accession>
<dbReference type="PROSITE" id="PS00028">
    <property type="entry name" value="ZINC_FINGER_C2H2_1"/>
    <property type="match status" value="3"/>
</dbReference>
<feature type="domain" description="C2H2-type" evidence="11">
    <location>
        <begin position="567"/>
        <end position="594"/>
    </location>
</feature>
<sequence length="651" mass="77152">MNEQSFSRYHHSTNLDECQENNNDVDNGRPFDNDSSLEYQSNNSTPSSSSCYVNYELQSKNYDSDEILDLRMHKNKIFDTWPSTTISSSSSFNSLFSTNINHDNHPCKMSNSELLNNLIEMNKQQHIDALFNHYLTSSLSSLPSTTTNTTTTSTNNTTKLNTFSTALTSSVVYEKLTQTITTSNISPINNLIDFTNTLSKTIHTLSKYHYSKLNDHQPKSLSNIKHSINHEFQLDKINFLSNFPYYLYRFFSTSNIIPTIQQLQQQSHQHQQQHNQERQSYNSINSSSIDPLQDNTNISYSLLKPCIKFSNMNSINQQYATSFELSINFINWYHQFMQNLHQLLLKQQFKQQQQQKHDHQPQQQQQQHDHHHPQQQQDHRQQQQQRQIDHQQNDQSLKWIKNETNEFNKEYHISLNSFNLHLDKEKYYQKINNSTDHLKVNKYDTSNDENFSNFQSNQDELPIDSCSQKWIIYQNESNLLSEQSTFTKSINDKINTKLFNKSKLSYSINSSLSSSSSSNPIHYYRHIYHYHHNQQLINNRIKYKLQLNNNNNHNIKINKNSNLLYRYQCPHCNKEFPRSANLNRHLRTHTGEKPYHCEYCQRGFSISSNMQRHIRNIHQRERPFICTICKRAFAQRTNLDRHKRNHWLHNS</sequence>
<evidence type="ECO:0000313" key="13">
    <source>
        <dbReference type="Proteomes" id="UP000471633"/>
    </source>
</evidence>
<dbReference type="PANTHER" id="PTHR23235">
    <property type="entry name" value="KRUEPPEL-LIKE TRANSCRIPTION FACTOR"/>
    <property type="match status" value="1"/>
</dbReference>
<evidence type="ECO:0000256" key="4">
    <source>
        <dbReference type="ARBA" id="ARBA00022771"/>
    </source>
</evidence>
<evidence type="ECO:0000256" key="7">
    <source>
        <dbReference type="ARBA" id="ARBA00023163"/>
    </source>
</evidence>
<dbReference type="KEGG" id="shx:MS3_00003525"/>
<dbReference type="GeneID" id="24590992"/>
<evidence type="ECO:0000256" key="2">
    <source>
        <dbReference type="ARBA" id="ARBA00022723"/>
    </source>
</evidence>
<dbReference type="Pfam" id="PF00096">
    <property type="entry name" value="zf-C2H2"/>
    <property type="match status" value="3"/>
</dbReference>
<dbReference type="FunFam" id="3.30.160.60:FF:001289">
    <property type="entry name" value="Zinc finger protein 574"/>
    <property type="match status" value="1"/>
</dbReference>
<dbReference type="InterPro" id="IPR036236">
    <property type="entry name" value="Znf_C2H2_sf"/>
</dbReference>
<evidence type="ECO:0000313" key="12">
    <source>
        <dbReference type="EMBL" id="KAH9594058.1"/>
    </source>
</evidence>
<keyword evidence="5" id="KW-0862">Zinc</keyword>
<name>A0A922LUW8_SCHHA</name>
<proteinExistence type="predicted"/>
<dbReference type="InterPro" id="IPR013087">
    <property type="entry name" value="Znf_C2H2_type"/>
</dbReference>
<evidence type="ECO:0000256" key="9">
    <source>
        <dbReference type="PROSITE-ProRule" id="PRU00042"/>
    </source>
</evidence>
<dbReference type="GO" id="GO:0005634">
    <property type="term" value="C:nucleus"/>
    <property type="evidence" value="ECO:0007669"/>
    <property type="project" value="UniProtKB-SubCell"/>
</dbReference>
<keyword evidence="3" id="KW-0677">Repeat</keyword>
<keyword evidence="2" id="KW-0479">Metal-binding</keyword>
<protein>
    <recommendedName>
        <fullName evidence="11">C2H2-type domain-containing protein</fullName>
    </recommendedName>
</protein>
<feature type="region of interest" description="Disordered" evidence="10">
    <location>
        <begin position="1"/>
        <end position="50"/>
    </location>
</feature>
<feature type="compositionally biased region" description="Low complexity" evidence="10">
    <location>
        <begin position="262"/>
        <end position="274"/>
    </location>
</feature>
<dbReference type="GO" id="GO:0008270">
    <property type="term" value="F:zinc ion binding"/>
    <property type="evidence" value="ECO:0007669"/>
    <property type="project" value="UniProtKB-KW"/>
</dbReference>
<dbReference type="Proteomes" id="UP000471633">
    <property type="component" value="Unassembled WGS sequence"/>
</dbReference>
<dbReference type="Gene3D" id="3.30.160.60">
    <property type="entry name" value="Classic Zinc Finger"/>
    <property type="match status" value="3"/>
</dbReference>
<feature type="domain" description="C2H2-type" evidence="11">
    <location>
        <begin position="624"/>
        <end position="651"/>
    </location>
</feature>
<feature type="domain" description="C2H2-type" evidence="11">
    <location>
        <begin position="595"/>
        <end position="623"/>
    </location>
</feature>
<evidence type="ECO:0000256" key="10">
    <source>
        <dbReference type="SAM" id="MobiDB-lite"/>
    </source>
</evidence>
<dbReference type="PANTHER" id="PTHR23235:SF120">
    <property type="entry name" value="KRUPPEL-LIKE FACTOR 15"/>
    <property type="match status" value="1"/>
</dbReference>
<evidence type="ECO:0000259" key="11">
    <source>
        <dbReference type="PROSITE" id="PS50157"/>
    </source>
</evidence>
<organism evidence="12 13">
    <name type="scientific">Schistosoma haematobium</name>
    <name type="common">Blood fluke</name>
    <dbReference type="NCBI Taxonomy" id="6185"/>
    <lineage>
        <taxon>Eukaryota</taxon>
        <taxon>Metazoa</taxon>
        <taxon>Spiralia</taxon>
        <taxon>Lophotrochozoa</taxon>
        <taxon>Platyhelminthes</taxon>
        <taxon>Trematoda</taxon>
        <taxon>Digenea</taxon>
        <taxon>Strigeidida</taxon>
        <taxon>Schistosomatoidea</taxon>
        <taxon>Schistosomatidae</taxon>
        <taxon>Schistosoma</taxon>
    </lineage>
</organism>
<evidence type="ECO:0000256" key="6">
    <source>
        <dbReference type="ARBA" id="ARBA00023015"/>
    </source>
</evidence>
<dbReference type="CTD" id="24590992"/>
<feature type="region of interest" description="Disordered" evidence="10">
    <location>
        <begin position="349"/>
        <end position="394"/>
    </location>
</feature>
<evidence type="ECO:0000256" key="3">
    <source>
        <dbReference type="ARBA" id="ARBA00022737"/>
    </source>
</evidence>
<reference evidence="12" key="4">
    <citation type="journal article" date="2022" name="PLoS Pathog.">
        <title>Chromosome-level genome of Schistosoma haematobium underpins genome-wide explorations of molecular variation.</title>
        <authorList>
            <person name="Stroehlein A.J."/>
            <person name="Korhonen P.K."/>
            <person name="Lee V.V."/>
            <person name="Ralph S.A."/>
            <person name="Mentink-Kane M."/>
            <person name="You H."/>
            <person name="McManus D.P."/>
            <person name="Tchuente L.T."/>
            <person name="Stothard J.R."/>
            <person name="Kaur P."/>
            <person name="Dudchenko O."/>
            <person name="Aiden E.L."/>
            <person name="Yang B."/>
            <person name="Yang H."/>
            <person name="Emery A.M."/>
            <person name="Webster B.L."/>
            <person name="Brindley P.J."/>
            <person name="Rollinson D."/>
            <person name="Chang B.C.H."/>
            <person name="Gasser R.B."/>
            <person name="Young N.D."/>
        </authorList>
    </citation>
    <scope>NUCLEOTIDE SEQUENCE</scope>
</reference>
<keyword evidence="7" id="KW-0804">Transcription</keyword>
<dbReference type="SUPFAM" id="SSF57667">
    <property type="entry name" value="beta-beta-alpha zinc fingers"/>
    <property type="match status" value="2"/>
</dbReference>
<dbReference type="FunFam" id="3.30.160.60:FF:001818">
    <property type="entry name" value="GDNF-inducible zinc finger protein 1 isoform X1"/>
    <property type="match status" value="1"/>
</dbReference>
<reference evidence="12" key="2">
    <citation type="journal article" date="2019" name="Gigascience">
        <title>High-quality Schistosoma haematobium genome achieved by single-molecule and long-range sequencing.</title>
        <authorList>
            <person name="Stroehlein A.J."/>
            <person name="Korhonen P.K."/>
            <person name="Chong T.M."/>
            <person name="Lim Y.L."/>
            <person name="Chan K.G."/>
            <person name="Webster B."/>
            <person name="Rollinson D."/>
            <person name="Brindley P.J."/>
            <person name="Gasser R.B."/>
            <person name="Young N.D."/>
        </authorList>
    </citation>
    <scope>NUCLEOTIDE SEQUENCE</scope>
</reference>
<gene>
    <name evidence="12" type="ORF">MS3_00003525</name>
</gene>
<keyword evidence="13" id="KW-1185">Reference proteome</keyword>
<keyword evidence="6" id="KW-0805">Transcription regulation</keyword>
<reference evidence="12" key="1">
    <citation type="journal article" date="2012" name="Nat. Genet.">
        <title>Whole-genome sequence of Schistosoma haematobium.</title>
        <authorList>
            <person name="Young N.D."/>
            <person name="Jex A.R."/>
            <person name="Li B."/>
            <person name="Liu S."/>
            <person name="Yang L."/>
            <person name="Xiong Z."/>
            <person name="Li Y."/>
            <person name="Cantacessi C."/>
            <person name="Hall R.S."/>
            <person name="Xu X."/>
            <person name="Chen F."/>
            <person name="Wu X."/>
            <person name="Zerlotini A."/>
            <person name="Oliveira G."/>
            <person name="Hofmann A."/>
            <person name="Zhang G."/>
            <person name="Fang X."/>
            <person name="Kang Y."/>
            <person name="Campbell B.E."/>
            <person name="Loukas A."/>
            <person name="Ranganathan S."/>
            <person name="Rollinson D."/>
            <person name="Rinaldi G."/>
            <person name="Brindley P.J."/>
            <person name="Yang H."/>
            <person name="Wang J."/>
            <person name="Wang J."/>
            <person name="Gasser R.B."/>
        </authorList>
    </citation>
    <scope>NUCLEOTIDE SEQUENCE</scope>
</reference>
<evidence type="ECO:0000256" key="1">
    <source>
        <dbReference type="ARBA" id="ARBA00004123"/>
    </source>
</evidence>
<dbReference type="EMBL" id="AMPZ03000001">
    <property type="protein sequence ID" value="KAH9594058.1"/>
    <property type="molecule type" value="Genomic_DNA"/>
</dbReference>
<dbReference type="AlphaFoldDB" id="A0A922LUW8"/>
<feature type="compositionally biased region" description="Basic and acidic residues" evidence="10">
    <location>
        <begin position="377"/>
        <end position="392"/>
    </location>
</feature>